<keyword evidence="4" id="KW-1185">Reference proteome</keyword>
<dbReference type="PANTHER" id="PTHR35323">
    <property type="entry name" value="SAP DOMAIN-CONTAINING PROTEIN"/>
    <property type="match status" value="1"/>
</dbReference>
<feature type="region of interest" description="Disordered" evidence="1">
    <location>
        <begin position="495"/>
        <end position="514"/>
    </location>
</feature>
<feature type="region of interest" description="Disordered" evidence="1">
    <location>
        <begin position="1"/>
        <end position="100"/>
    </location>
</feature>
<dbReference type="PANTHER" id="PTHR35323:SF2">
    <property type="entry name" value="SAP DOMAIN-CONTAINING PROTEIN"/>
    <property type="match status" value="1"/>
</dbReference>
<name>A0A2G9HLD3_9LAMI</name>
<feature type="compositionally biased region" description="Acidic residues" evidence="1">
    <location>
        <begin position="16"/>
        <end position="32"/>
    </location>
</feature>
<dbReference type="EC" id="3.4.19.12" evidence="3"/>
<dbReference type="GO" id="GO:0004843">
    <property type="term" value="F:cysteine-type deubiquitinase activity"/>
    <property type="evidence" value="ECO:0007669"/>
    <property type="project" value="UniProtKB-EC"/>
</dbReference>
<dbReference type="InterPro" id="IPR056116">
    <property type="entry name" value="DUF7699"/>
</dbReference>
<dbReference type="EMBL" id="NKXS01001495">
    <property type="protein sequence ID" value="PIN18243.1"/>
    <property type="molecule type" value="Genomic_DNA"/>
</dbReference>
<sequence length="514" mass="59163">MANEESKKRNFIEISSSDESESSPSESDEDAVAESSSSSSCYDDDDDDYVCDDDDDDDNEEDDDDDDGDDESEWSDLGDEEEDEGLVDEDGESIDAHVDKDDEESMWKKVIRSIRGGSDIQELKLVECKAYLRRHGLRLSGTKEECIERIKEHWRLKDGNVEAFYPRSSFIIDCTGDVCRGDVVFEAFYPRSSFIIDCTGDVCRGDVVLFNQKVYQTWNRFDKRTRGGSLLGRRTVAGRVVKESYGAARQQHTFTVIPIFIKRRLIWSQKINYVDPLFFQFLTLSQVEVLWSRGTKKLDPLFPLLVKGRNLYKLKTFRQNEKERLEILAEKHRRGAAARSKRALRKEKAALKANKSSMYKGAKRCKHFHHVGPSGTQETTHMKKNRPNEYGNTLAKNKKWTPSKSSTPFQKLNSKQSGGLRGPASRKRHQNLMHFPYNYPSQTFNHFQSDVFPRELHHFHSSRGSAFTTRLPCSYPVPKPISEWKEVTHGSFIGPGYSHSKNVREPRKFSRFSR</sequence>
<dbReference type="AlphaFoldDB" id="A0A2G9HLD3"/>
<evidence type="ECO:0000259" key="2">
    <source>
        <dbReference type="PROSITE" id="PS50800"/>
    </source>
</evidence>
<dbReference type="SUPFAM" id="SSF68906">
    <property type="entry name" value="SAP domain"/>
    <property type="match status" value="1"/>
</dbReference>
<protein>
    <submittedName>
        <fullName evidence="3">Ubiquitinyl hydrolase 1</fullName>
        <ecNumber evidence="3">3.4.19.12</ecNumber>
    </submittedName>
</protein>
<dbReference type="Proteomes" id="UP000231279">
    <property type="component" value="Unassembled WGS sequence"/>
</dbReference>
<dbReference type="OrthoDB" id="690722at2759"/>
<proteinExistence type="predicted"/>
<feature type="region of interest" description="Disordered" evidence="1">
    <location>
        <begin position="369"/>
        <end position="425"/>
    </location>
</feature>
<gene>
    <name evidence="3" type="ORF">CDL12_09095</name>
</gene>
<dbReference type="PROSITE" id="PS50800">
    <property type="entry name" value="SAP"/>
    <property type="match status" value="1"/>
</dbReference>
<evidence type="ECO:0000313" key="3">
    <source>
        <dbReference type="EMBL" id="PIN18243.1"/>
    </source>
</evidence>
<feature type="compositionally biased region" description="Acidic residues" evidence="1">
    <location>
        <begin position="42"/>
        <end position="93"/>
    </location>
</feature>
<accession>A0A2G9HLD3</accession>
<feature type="domain" description="SAP" evidence="2">
    <location>
        <begin position="120"/>
        <end position="154"/>
    </location>
</feature>
<keyword evidence="3" id="KW-0378">Hydrolase</keyword>
<reference evidence="4" key="1">
    <citation type="journal article" date="2018" name="Gigascience">
        <title>Genome assembly of the Pink Ipe (Handroanthus impetiginosus, Bignoniaceae), a highly valued, ecologically keystone Neotropical timber forest tree.</title>
        <authorList>
            <person name="Silva-Junior O.B."/>
            <person name="Grattapaglia D."/>
            <person name="Novaes E."/>
            <person name="Collevatti R.G."/>
        </authorList>
    </citation>
    <scope>NUCLEOTIDE SEQUENCE [LARGE SCALE GENOMIC DNA]</scope>
    <source>
        <strain evidence="4">cv. UFG-1</strain>
    </source>
</reference>
<evidence type="ECO:0000313" key="4">
    <source>
        <dbReference type="Proteomes" id="UP000231279"/>
    </source>
</evidence>
<dbReference type="Pfam" id="PF02037">
    <property type="entry name" value="SAP"/>
    <property type="match status" value="1"/>
</dbReference>
<dbReference type="STRING" id="429701.A0A2G9HLD3"/>
<feature type="compositionally biased region" description="Polar residues" evidence="1">
    <location>
        <begin position="402"/>
        <end position="417"/>
    </location>
</feature>
<evidence type="ECO:0000256" key="1">
    <source>
        <dbReference type="SAM" id="MobiDB-lite"/>
    </source>
</evidence>
<dbReference type="InterPro" id="IPR036361">
    <property type="entry name" value="SAP_dom_sf"/>
</dbReference>
<organism evidence="3 4">
    <name type="scientific">Handroanthus impetiginosus</name>
    <dbReference type="NCBI Taxonomy" id="429701"/>
    <lineage>
        <taxon>Eukaryota</taxon>
        <taxon>Viridiplantae</taxon>
        <taxon>Streptophyta</taxon>
        <taxon>Embryophyta</taxon>
        <taxon>Tracheophyta</taxon>
        <taxon>Spermatophyta</taxon>
        <taxon>Magnoliopsida</taxon>
        <taxon>eudicotyledons</taxon>
        <taxon>Gunneridae</taxon>
        <taxon>Pentapetalae</taxon>
        <taxon>asterids</taxon>
        <taxon>lamiids</taxon>
        <taxon>Lamiales</taxon>
        <taxon>Bignoniaceae</taxon>
        <taxon>Crescentiina</taxon>
        <taxon>Tabebuia alliance</taxon>
        <taxon>Handroanthus</taxon>
    </lineage>
</organism>
<feature type="compositionally biased region" description="Basic and acidic residues" evidence="1">
    <location>
        <begin position="1"/>
        <end position="11"/>
    </location>
</feature>
<comment type="caution">
    <text evidence="3">The sequence shown here is derived from an EMBL/GenBank/DDBJ whole genome shotgun (WGS) entry which is preliminary data.</text>
</comment>
<dbReference type="Gene3D" id="1.10.720.30">
    <property type="entry name" value="SAP domain"/>
    <property type="match status" value="1"/>
</dbReference>
<dbReference type="InterPro" id="IPR003034">
    <property type="entry name" value="SAP_dom"/>
</dbReference>
<dbReference type="Pfam" id="PF24766">
    <property type="entry name" value="DUF7699"/>
    <property type="match status" value="2"/>
</dbReference>